<dbReference type="Pfam" id="PF01368">
    <property type="entry name" value="DHH"/>
    <property type="match status" value="1"/>
</dbReference>
<dbReference type="Gene3D" id="3.90.1640.30">
    <property type="match status" value="1"/>
</dbReference>
<name>A0A2N3LKT3_9BACI</name>
<evidence type="ECO:0000259" key="9">
    <source>
        <dbReference type="Pfam" id="PF17768"/>
    </source>
</evidence>
<dbReference type="GO" id="GO:0003676">
    <property type="term" value="F:nucleic acid binding"/>
    <property type="evidence" value="ECO:0007669"/>
    <property type="project" value="InterPro"/>
</dbReference>
<evidence type="ECO:0000259" key="6">
    <source>
        <dbReference type="Pfam" id="PF01368"/>
    </source>
</evidence>
<dbReference type="InterPro" id="IPR051673">
    <property type="entry name" value="SSDNA_exonuclease_RecJ"/>
</dbReference>
<dbReference type="EMBL" id="PIQO01000006">
    <property type="protein sequence ID" value="PKR85197.1"/>
    <property type="molecule type" value="Genomic_DNA"/>
</dbReference>
<dbReference type="InterPro" id="IPR018779">
    <property type="entry name" value="RecJ_C"/>
</dbReference>
<proteinExistence type="inferred from homology"/>
<dbReference type="InterPro" id="IPR001667">
    <property type="entry name" value="DDH_dom"/>
</dbReference>
<evidence type="ECO:0000259" key="7">
    <source>
        <dbReference type="Pfam" id="PF02272"/>
    </source>
</evidence>
<comment type="similarity">
    <text evidence="1">Belongs to the RecJ family.</text>
</comment>
<dbReference type="Gene3D" id="3.10.310.30">
    <property type="match status" value="1"/>
</dbReference>
<feature type="domain" description="DHHA1" evidence="7">
    <location>
        <begin position="345"/>
        <end position="441"/>
    </location>
</feature>
<evidence type="ECO:0000256" key="3">
    <source>
        <dbReference type="ARBA" id="ARBA00022722"/>
    </source>
</evidence>
<reference evidence="10 11" key="1">
    <citation type="submission" date="2017-11" db="EMBL/GenBank/DDBJ databases">
        <title>Bacillus camelliae sp. nov., isolated from pu'er tea.</title>
        <authorList>
            <person name="Niu L."/>
        </authorList>
    </citation>
    <scope>NUCLEOTIDE SEQUENCE [LARGE SCALE GENOMIC DNA]</scope>
    <source>
        <strain evidence="10 11">7578-1</strain>
    </source>
</reference>
<evidence type="ECO:0000256" key="1">
    <source>
        <dbReference type="ARBA" id="ARBA00005915"/>
    </source>
</evidence>
<dbReference type="GO" id="GO:0008409">
    <property type="term" value="F:5'-3' exonuclease activity"/>
    <property type="evidence" value="ECO:0007669"/>
    <property type="project" value="InterPro"/>
</dbReference>
<dbReference type="InterPro" id="IPR041122">
    <property type="entry name" value="RecJ_OB"/>
</dbReference>
<dbReference type="PANTHER" id="PTHR30255">
    <property type="entry name" value="SINGLE-STRANDED-DNA-SPECIFIC EXONUCLEASE RECJ"/>
    <property type="match status" value="1"/>
</dbReference>
<dbReference type="InterPro" id="IPR003156">
    <property type="entry name" value="DHHA1_dom"/>
</dbReference>
<dbReference type="GO" id="GO:0006310">
    <property type="term" value="P:DNA recombination"/>
    <property type="evidence" value="ECO:0007669"/>
    <property type="project" value="InterPro"/>
</dbReference>
<evidence type="ECO:0000256" key="4">
    <source>
        <dbReference type="ARBA" id="ARBA00022801"/>
    </source>
</evidence>
<keyword evidence="5 10" id="KW-0269">Exonuclease</keyword>
<feature type="domain" description="Single-stranded-DNA-specific exonuclease RecJ C-terminal" evidence="8">
    <location>
        <begin position="568"/>
        <end position="771"/>
    </location>
</feature>
<dbReference type="OrthoDB" id="9809852at2"/>
<feature type="domain" description="RecJ OB" evidence="9">
    <location>
        <begin position="455"/>
        <end position="561"/>
    </location>
</feature>
<accession>A0A2N3LKT3</accession>
<dbReference type="SUPFAM" id="SSF64182">
    <property type="entry name" value="DHH phosphoesterases"/>
    <property type="match status" value="1"/>
</dbReference>
<protein>
    <recommendedName>
        <fullName evidence="2">Single-stranded-DNA-specific exonuclease RecJ</fullName>
    </recommendedName>
</protein>
<dbReference type="Pfam" id="PF10141">
    <property type="entry name" value="ssDNA-exonuc_C"/>
    <property type="match status" value="1"/>
</dbReference>
<dbReference type="PANTHER" id="PTHR30255:SF2">
    <property type="entry name" value="SINGLE-STRANDED-DNA-SPECIFIC EXONUCLEASE RECJ"/>
    <property type="match status" value="1"/>
</dbReference>
<evidence type="ECO:0000313" key="11">
    <source>
        <dbReference type="Proteomes" id="UP000233440"/>
    </source>
</evidence>
<sequence length="789" mass="89063">MLKSKTRWVVQDSVPEAVNKLVEQLNITPLVSTLLVNRGIVETEEARSFLFMEDATFHDPFLLPDMSIAVNRINQAIANDEPILVFGDYDADGVSSTTVLMTVLKDLGAKADFYIPNRFTEGYGPNEKAFRWAESHGYKLIITVDTGIAAINEAAIAKQLGLDLIITDHHEPGPELPAALAIVHPKHPKSEYPFKELAGVGVAFKLAHALYNRVPEELLDIVTIGTVADLVPLHGENRLIVKKGLKRLAVTERPGICALYALTNTSPEDINEETVGFILAPRLNAPGRLDHAGPAVELLLTDDTEKAKSIAKEIDGINKERQAIVNEITKDAISMIETEFDLQDNKVIVIGKEGWNPGVIGIVASRLVERYYRPTIVLNFDAEKSLAKGSARSIVGFDLFQSLSKCRDILPHFGGHTMAAGMTLALEDVPELRTRLNEIAETNLSNEDFVPLTEVDASIPLEEVNLESIQQLNLLAPYGTGNPKPKIIMEELTVSQLRQIGADNKHLKVVLEKEGTSLDGVGFGMGDYFHQVSPVANVSVLGELAINEWNNIRKPQIFIRDIKIEEWQLFDVRGVKQLNKWIPNIPKNDTLFIMFQKRTAEKLALDSYQLNIVHINKETQSLELKVDNRNIVLLDLPSSKALLDLLVKEKQPSRIYCHFYHELEHFFSTIPTREHFKWYYAFLMKQKIFNIQKRGDELAAYKGWSRETIDFMSLVFFELDFVTIEDGLISLKPVKAKRDLEESRSYQAKLEQITLENELLYSSYKELKSWFDERVSRAVEHEEEMTKWI</sequence>
<gene>
    <name evidence="10" type="primary">recJ</name>
    <name evidence="10" type="ORF">CWO92_10610</name>
</gene>
<dbReference type="RefSeq" id="WP_101354175.1">
    <property type="nucleotide sequence ID" value="NZ_PIQO01000006.1"/>
</dbReference>
<dbReference type="Pfam" id="PF17768">
    <property type="entry name" value="RecJ_OB"/>
    <property type="match status" value="1"/>
</dbReference>
<dbReference type="GO" id="GO:0006281">
    <property type="term" value="P:DNA repair"/>
    <property type="evidence" value="ECO:0007669"/>
    <property type="project" value="InterPro"/>
</dbReference>
<feature type="domain" description="DDH" evidence="6">
    <location>
        <begin position="83"/>
        <end position="226"/>
    </location>
</feature>
<keyword evidence="3" id="KW-0540">Nuclease</keyword>
<keyword evidence="11" id="KW-1185">Reference proteome</keyword>
<dbReference type="InterPro" id="IPR038763">
    <property type="entry name" value="DHH_sf"/>
</dbReference>
<organism evidence="10 11">
    <name type="scientific">Heyndrickxia camelliae</name>
    <dbReference type="NCBI Taxonomy" id="1707093"/>
    <lineage>
        <taxon>Bacteria</taxon>
        <taxon>Bacillati</taxon>
        <taxon>Bacillota</taxon>
        <taxon>Bacilli</taxon>
        <taxon>Bacillales</taxon>
        <taxon>Bacillaceae</taxon>
        <taxon>Heyndrickxia</taxon>
    </lineage>
</organism>
<evidence type="ECO:0000256" key="2">
    <source>
        <dbReference type="ARBA" id="ARBA00019841"/>
    </source>
</evidence>
<dbReference type="Pfam" id="PF02272">
    <property type="entry name" value="DHHA1"/>
    <property type="match status" value="1"/>
</dbReference>
<keyword evidence="4" id="KW-0378">Hydrolase</keyword>
<dbReference type="NCBIfam" id="TIGR00644">
    <property type="entry name" value="recJ"/>
    <property type="match status" value="1"/>
</dbReference>
<comment type="caution">
    <text evidence="10">The sequence shown here is derived from an EMBL/GenBank/DDBJ whole genome shotgun (WGS) entry which is preliminary data.</text>
</comment>
<evidence type="ECO:0000259" key="8">
    <source>
        <dbReference type="Pfam" id="PF10141"/>
    </source>
</evidence>
<evidence type="ECO:0000313" key="10">
    <source>
        <dbReference type="EMBL" id="PKR85197.1"/>
    </source>
</evidence>
<dbReference type="Proteomes" id="UP000233440">
    <property type="component" value="Unassembled WGS sequence"/>
</dbReference>
<evidence type="ECO:0000256" key="5">
    <source>
        <dbReference type="ARBA" id="ARBA00022839"/>
    </source>
</evidence>
<dbReference type="AlphaFoldDB" id="A0A2N3LKT3"/>
<dbReference type="InterPro" id="IPR004610">
    <property type="entry name" value="RecJ"/>
</dbReference>